<evidence type="ECO:0000256" key="20">
    <source>
        <dbReference type="PIRSR" id="PIRSR038147-2"/>
    </source>
</evidence>
<feature type="binding site" evidence="21">
    <location>
        <position position="343"/>
    </location>
    <ligand>
        <name>Mg(2+)</name>
        <dbReference type="ChEBI" id="CHEBI:18420"/>
    </ligand>
</feature>
<dbReference type="SMART" id="SM00090">
    <property type="entry name" value="RIO"/>
    <property type="match status" value="1"/>
</dbReference>
<comment type="catalytic activity">
    <reaction evidence="16 18">
        <text>L-threonyl-[protein] + ATP = O-phospho-L-threonyl-[protein] + ADP + H(+)</text>
        <dbReference type="Rhea" id="RHEA:46608"/>
        <dbReference type="Rhea" id="RHEA-COMP:11060"/>
        <dbReference type="Rhea" id="RHEA-COMP:11605"/>
        <dbReference type="ChEBI" id="CHEBI:15378"/>
        <dbReference type="ChEBI" id="CHEBI:30013"/>
        <dbReference type="ChEBI" id="CHEBI:30616"/>
        <dbReference type="ChEBI" id="CHEBI:61977"/>
        <dbReference type="ChEBI" id="CHEBI:456216"/>
        <dbReference type="EC" id="2.7.11.1"/>
    </reaction>
</comment>
<keyword evidence="6" id="KW-0963">Cytoplasm</keyword>
<evidence type="ECO:0000256" key="5">
    <source>
        <dbReference type="ARBA" id="ARBA00016038"/>
    </source>
</evidence>
<feature type="binding site" evidence="20">
    <location>
        <position position="275"/>
    </location>
    <ligand>
        <name>ATP</name>
        <dbReference type="ChEBI" id="CHEBI:30616"/>
    </ligand>
</feature>
<evidence type="ECO:0000256" key="1">
    <source>
        <dbReference type="ARBA" id="ARBA00001946"/>
    </source>
</evidence>
<evidence type="ECO:0000256" key="6">
    <source>
        <dbReference type="ARBA" id="ARBA00022490"/>
    </source>
</evidence>
<feature type="compositionally biased region" description="Acidic residues" evidence="22">
    <location>
        <begin position="504"/>
        <end position="515"/>
    </location>
</feature>
<keyword evidence="7" id="KW-0690">Ribosome biogenesis</keyword>
<keyword evidence="10" id="KW-0479">Metal-binding</keyword>
<evidence type="ECO:0000256" key="12">
    <source>
        <dbReference type="ARBA" id="ARBA00022777"/>
    </source>
</evidence>
<feature type="binding site" evidence="21">
    <location>
        <position position="331"/>
    </location>
    <ligand>
        <name>Mg(2+)</name>
        <dbReference type="ChEBI" id="CHEBI:18420"/>
    </ligand>
</feature>
<evidence type="ECO:0000256" key="16">
    <source>
        <dbReference type="ARBA" id="ARBA00047899"/>
    </source>
</evidence>
<keyword evidence="25" id="KW-1185">Reference proteome</keyword>
<keyword evidence="14 18" id="KW-0067">ATP-binding</keyword>
<dbReference type="GO" id="GO:0042254">
    <property type="term" value="P:ribosome biogenesis"/>
    <property type="evidence" value="ECO:0007669"/>
    <property type="project" value="UniProtKB-KW"/>
</dbReference>
<feature type="binding site" evidence="20">
    <location>
        <position position="205"/>
    </location>
    <ligand>
        <name>ATP</name>
        <dbReference type="ChEBI" id="CHEBI:30616"/>
    </ligand>
</feature>
<dbReference type="CDD" id="cd05147">
    <property type="entry name" value="RIO1_euk"/>
    <property type="match status" value="1"/>
</dbReference>
<gene>
    <name evidence="24" type="ORF">HMPREF1541_06121</name>
</gene>
<feature type="region of interest" description="Disordered" evidence="22">
    <location>
        <begin position="1"/>
        <end position="115"/>
    </location>
</feature>
<name>W2RUD0_CYPE1</name>
<dbReference type="FunFam" id="3.30.200.20:FF:000148">
    <property type="entry name" value="Serine/threonine-protein kinase RIO1"/>
    <property type="match status" value="1"/>
</dbReference>
<dbReference type="OrthoDB" id="205248at2759"/>
<dbReference type="Pfam" id="PF01163">
    <property type="entry name" value="RIO1"/>
    <property type="match status" value="1"/>
</dbReference>
<feature type="compositionally biased region" description="Basic and acidic residues" evidence="22">
    <location>
        <begin position="523"/>
        <end position="543"/>
    </location>
</feature>
<evidence type="ECO:0000256" key="2">
    <source>
        <dbReference type="ARBA" id="ARBA00004496"/>
    </source>
</evidence>
<dbReference type="GO" id="GO:0106310">
    <property type="term" value="F:protein serine kinase activity"/>
    <property type="evidence" value="ECO:0007669"/>
    <property type="project" value="RHEA"/>
</dbReference>
<comment type="cofactor">
    <cofactor evidence="1 21">
        <name>Mg(2+)</name>
        <dbReference type="ChEBI" id="CHEBI:18420"/>
    </cofactor>
</comment>
<dbReference type="InterPro" id="IPR018934">
    <property type="entry name" value="RIO_dom"/>
</dbReference>
<evidence type="ECO:0000256" key="21">
    <source>
        <dbReference type="PIRSR" id="PIRSR038147-3"/>
    </source>
</evidence>
<feature type="region of interest" description="Disordered" evidence="22">
    <location>
        <begin position="467"/>
        <end position="566"/>
    </location>
</feature>
<comment type="subcellular location">
    <subcellularLocation>
        <location evidence="2">Cytoplasm</location>
    </subcellularLocation>
</comment>
<feature type="compositionally biased region" description="Acidic residues" evidence="22">
    <location>
        <begin position="40"/>
        <end position="63"/>
    </location>
</feature>
<evidence type="ECO:0000256" key="11">
    <source>
        <dbReference type="ARBA" id="ARBA00022741"/>
    </source>
</evidence>
<dbReference type="EMBL" id="KB822721">
    <property type="protein sequence ID" value="ETN39895.1"/>
    <property type="molecule type" value="Genomic_DNA"/>
</dbReference>
<dbReference type="InterPro" id="IPR017407">
    <property type="entry name" value="Ser/Thr_kinase_Rio1"/>
</dbReference>
<feature type="binding site" evidence="20">
    <location>
        <position position="277"/>
    </location>
    <ligand>
        <name>ATP</name>
        <dbReference type="ChEBI" id="CHEBI:30616"/>
    </ligand>
</feature>
<dbReference type="Gene3D" id="1.10.510.10">
    <property type="entry name" value="Transferase(Phosphotransferase) domain 1"/>
    <property type="match status" value="1"/>
</dbReference>
<sequence length="566" mass="63944">MAQNGAGVADGHQPTHTYVPNQGYLNDQRAPQGMVTAEDAAQDDDQEDEEDYDDILEEDDLDSDALMAANPSDYTKSYNRQRRLNEAVADPNISKSQYPKSNPQPSGGDLAHPKDDQVNLLSKHAAKLKLEDKYSGTYHGKGADKSERATSEQVLDPRTRMILLQMINRNVVSEINGVISTGKEANVYHALSINDDGSEIHRAIKVYKTSILVFKDREKYVAGEFRFRQGYNKSNNRAMVKIWAEKEMRNLKRIHAAGIPSPDPLYLRLHVLAMSFLGDSKGIASPRLKDVDFIDGDPLPRWRGLYISILGYMRIMYQVCHLVHADLSEYNILLHDHRPHIIDVSQSVEHDHPRSLDFLRMDIKNINDFFSRKNVFTLADRAVYDFILRSASSSTPNSNELEELEKEIDNLMSNRKETDLEESEVDNAVFRNQYIPQTLNEVYDAERDIDTLNATGQDTRVYKDLLANKPTQPGHSTSPAASTSPASDNDSEGSDDAVGAALDGDSDSESYEDEEKGPPRGKRFVDKEEKKAHKAAVKEEKREKRQTKMPKHLKKKLVKEKSRGKK</sequence>
<feature type="compositionally biased region" description="Polar residues" evidence="22">
    <location>
        <begin position="93"/>
        <end position="105"/>
    </location>
</feature>
<comment type="similarity">
    <text evidence="3 18">Belongs to the protein kinase superfamily. RIO-type Ser/Thr kinase family.</text>
</comment>
<dbReference type="GO" id="GO:0005524">
    <property type="term" value="F:ATP binding"/>
    <property type="evidence" value="ECO:0007669"/>
    <property type="project" value="UniProtKB-KW"/>
</dbReference>
<dbReference type="STRING" id="1220924.W2RUD0"/>
<keyword evidence="13" id="KW-0378">Hydrolase</keyword>
<reference evidence="24 25" key="1">
    <citation type="submission" date="2013-03" db="EMBL/GenBank/DDBJ databases">
        <title>The Genome Sequence of Phialophora europaea CBS 101466.</title>
        <authorList>
            <consortium name="The Broad Institute Genomics Platform"/>
            <person name="Cuomo C."/>
            <person name="de Hoog S."/>
            <person name="Gorbushina A."/>
            <person name="Walker B."/>
            <person name="Young S.K."/>
            <person name="Zeng Q."/>
            <person name="Gargeya S."/>
            <person name="Fitzgerald M."/>
            <person name="Haas B."/>
            <person name="Abouelleil A."/>
            <person name="Allen A.W."/>
            <person name="Alvarado L."/>
            <person name="Arachchi H.M."/>
            <person name="Berlin A.M."/>
            <person name="Chapman S.B."/>
            <person name="Gainer-Dewar J."/>
            <person name="Goldberg J."/>
            <person name="Griggs A."/>
            <person name="Gujja S."/>
            <person name="Hansen M."/>
            <person name="Howarth C."/>
            <person name="Imamovic A."/>
            <person name="Ireland A."/>
            <person name="Larimer J."/>
            <person name="McCowan C."/>
            <person name="Murphy C."/>
            <person name="Pearson M."/>
            <person name="Poon T.W."/>
            <person name="Priest M."/>
            <person name="Roberts A."/>
            <person name="Saif S."/>
            <person name="Shea T."/>
            <person name="Sisk P."/>
            <person name="Sykes S."/>
            <person name="Wortman J."/>
            <person name="Nusbaum C."/>
            <person name="Birren B."/>
        </authorList>
    </citation>
    <scope>NUCLEOTIDE SEQUENCE [LARGE SCALE GENOMIC DNA]</scope>
    <source>
        <strain evidence="24 25">CBS 101466</strain>
    </source>
</reference>
<keyword evidence="9 18" id="KW-0808">Transferase</keyword>
<evidence type="ECO:0000256" key="10">
    <source>
        <dbReference type="ARBA" id="ARBA00022723"/>
    </source>
</evidence>
<evidence type="ECO:0000256" key="18">
    <source>
        <dbReference type="PIRNR" id="PIRNR038147"/>
    </source>
</evidence>
<dbReference type="RefSeq" id="XP_008718680.1">
    <property type="nucleotide sequence ID" value="XM_008720458.1"/>
</dbReference>
<feature type="compositionally biased region" description="Low complexity" evidence="22">
    <location>
        <begin position="476"/>
        <end position="487"/>
    </location>
</feature>
<evidence type="ECO:0000259" key="23">
    <source>
        <dbReference type="SMART" id="SM00090"/>
    </source>
</evidence>
<dbReference type="GeneID" id="19973460"/>
<dbReference type="GO" id="GO:0046872">
    <property type="term" value="F:metal ion binding"/>
    <property type="evidence" value="ECO:0007669"/>
    <property type="project" value="UniProtKB-KW"/>
</dbReference>
<dbReference type="HOGENOM" id="CLU_018693_4_0_1"/>
<evidence type="ECO:0000256" key="14">
    <source>
        <dbReference type="ARBA" id="ARBA00022840"/>
    </source>
</evidence>
<keyword evidence="11 18" id="KW-0547">Nucleotide-binding</keyword>
<protein>
    <recommendedName>
        <fullName evidence="5 18">Serine/threonine-protein kinase RIO1</fullName>
        <ecNumber evidence="4 18">2.7.11.1</ecNumber>
    </recommendedName>
</protein>
<dbReference type="VEuPathDB" id="FungiDB:HMPREF1541_06121"/>
<evidence type="ECO:0000256" key="19">
    <source>
        <dbReference type="PIRSR" id="PIRSR038147-1"/>
    </source>
</evidence>
<dbReference type="InterPro" id="IPR051272">
    <property type="entry name" value="RIO-type_Ser/Thr_kinase"/>
</dbReference>
<evidence type="ECO:0000256" key="7">
    <source>
        <dbReference type="ARBA" id="ARBA00022517"/>
    </source>
</evidence>
<evidence type="ECO:0000256" key="8">
    <source>
        <dbReference type="ARBA" id="ARBA00022527"/>
    </source>
</evidence>
<dbReference type="InterPro" id="IPR011009">
    <property type="entry name" value="Kinase-like_dom_sf"/>
</dbReference>
<evidence type="ECO:0000256" key="15">
    <source>
        <dbReference type="ARBA" id="ARBA00022842"/>
    </source>
</evidence>
<feature type="compositionally biased region" description="Polar residues" evidence="22">
    <location>
        <begin position="14"/>
        <end position="25"/>
    </location>
</feature>
<dbReference type="InterPro" id="IPR000687">
    <property type="entry name" value="RIO_kinase"/>
</dbReference>
<dbReference type="GO" id="GO:0016787">
    <property type="term" value="F:hydrolase activity"/>
    <property type="evidence" value="ECO:0007669"/>
    <property type="project" value="UniProtKB-KW"/>
</dbReference>
<accession>W2RUD0</accession>
<dbReference type="AlphaFoldDB" id="W2RUD0"/>
<dbReference type="FunCoup" id="W2RUD0">
    <property type="interactions" value="929"/>
</dbReference>
<evidence type="ECO:0000256" key="3">
    <source>
        <dbReference type="ARBA" id="ARBA00009196"/>
    </source>
</evidence>
<dbReference type="InterPro" id="IPR018935">
    <property type="entry name" value="RIO_kinase_CS"/>
</dbReference>
<dbReference type="PROSITE" id="PS01245">
    <property type="entry name" value="RIO1"/>
    <property type="match status" value="1"/>
</dbReference>
<evidence type="ECO:0000313" key="25">
    <source>
        <dbReference type="Proteomes" id="UP000030752"/>
    </source>
</evidence>
<organism evidence="24 25">
    <name type="scientific">Cyphellophora europaea (strain CBS 101466)</name>
    <name type="common">Phialophora europaea</name>
    <dbReference type="NCBI Taxonomy" id="1220924"/>
    <lineage>
        <taxon>Eukaryota</taxon>
        <taxon>Fungi</taxon>
        <taxon>Dikarya</taxon>
        <taxon>Ascomycota</taxon>
        <taxon>Pezizomycotina</taxon>
        <taxon>Eurotiomycetes</taxon>
        <taxon>Chaetothyriomycetidae</taxon>
        <taxon>Chaetothyriales</taxon>
        <taxon>Cyphellophoraceae</taxon>
        <taxon>Cyphellophora</taxon>
    </lineage>
</organism>
<dbReference type="Proteomes" id="UP000030752">
    <property type="component" value="Unassembled WGS sequence"/>
</dbReference>
<keyword evidence="15" id="KW-0460">Magnesium</keyword>
<dbReference type="PIRSF" id="PIRSF038147">
    <property type="entry name" value="Ser/Thr_PK_RIO1"/>
    <property type="match status" value="1"/>
</dbReference>
<evidence type="ECO:0000256" key="17">
    <source>
        <dbReference type="ARBA" id="ARBA00048679"/>
    </source>
</evidence>
<dbReference type="EC" id="2.7.11.1" evidence="4 18"/>
<comment type="catalytic activity">
    <reaction evidence="17 18">
        <text>L-seryl-[protein] + ATP = O-phospho-L-seryl-[protein] + ADP + H(+)</text>
        <dbReference type="Rhea" id="RHEA:17989"/>
        <dbReference type="Rhea" id="RHEA-COMP:9863"/>
        <dbReference type="Rhea" id="RHEA-COMP:11604"/>
        <dbReference type="ChEBI" id="CHEBI:15378"/>
        <dbReference type="ChEBI" id="CHEBI:29999"/>
        <dbReference type="ChEBI" id="CHEBI:30616"/>
        <dbReference type="ChEBI" id="CHEBI:83421"/>
        <dbReference type="ChEBI" id="CHEBI:456216"/>
        <dbReference type="EC" id="2.7.11.1"/>
    </reaction>
</comment>
<feature type="active site" description="Proton acceptor" evidence="19">
    <location>
        <position position="326"/>
    </location>
</feature>
<dbReference type="PANTHER" id="PTHR45723">
    <property type="entry name" value="SERINE/THREONINE-PROTEIN KINASE RIO1"/>
    <property type="match status" value="1"/>
</dbReference>
<dbReference type="eggNOG" id="KOG2270">
    <property type="taxonomic scope" value="Eukaryota"/>
</dbReference>
<feature type="domain" description="RIO kinase" evidence="23">
    <location>
        <begin position="144"/>
        <end position="389"/>
    </location>
</feature>
<dbReference type="InParanoid" id="W2RUD0"/>
<dbReference type="GO" id="GO:0005737">
    <property type="term" value="C:cytoplasm"/>
    <property type="evidence" value="ECO:0007669"/>
    <property type="project" value="UniProtKB-SubCell"/>
</dbReference>
<feature type="active site" description="4-aspartylphosphate intermediate" evidence="19">
    <location>
        <position position="343"/>
    </location>
</feature>
<evidence type="ECO:0000256" key="9">
    <source>
        <dbReference type="ARBA" id="ARBA00022679"/>
    </source>
</evidence>
<keyword evidence="8 18" id="KW-0723">Serine/threonine-protein kinase</keyword>
<evidence type="ECO:0000313" key="24">
    <source>
        <dbReference type="EMBL" id="ETN39895.1"/>
    </source>
</evidence>
<dbReference type="Gene3D" id="3.30.200.20">
    <property type="entry name" value="Phosphorylase Kinase, domain 1"/>
    <property type="match status" value="1"/>
</dbReference>
<keyword evidence="12 18" id="KW-0418">Kinase</keyword>
<evidence type="ECO:0000256" key="4">
    <source>
        <dbReference type="ARBA" id="ARBA00012513"/>
    </source>
</evidence>
<evidence type="ECO:0000256" key="13">
    <source>
        <dbReference type="ARBA" id="ARBA00022801"/>
    </source>
</evidence>
<dbReference type="GO" id="GO:0004674">
    <property type="term" value="F:protein serine/threonine kinase activity"/>
    <property type="evidence" value="ECO:0007669"/>
    <property type="project" value="UniProtKB-KW"/>
</dbReference>
<feature type="compositionally biased region" description="Basic residues" evidence="22">
    <location>
        <begin position="544"/>
        <end position="566"/>
    </location>
</feature>
<proteinExistence type="inferred from homology"/>
<evidence type="ECO:0000256" key="22">
    <source>
        <dbReference type="SAM" id="MobiDB-lite"/>
    </source>
</evidence>
<dbReference type="SUPFAM" id="SSF56112">
    <property type="entry name" value="Protein kinase-like (PK-like)"/>
    <property type="match status" value="1"/>
</dbReference>